<dbReference type="SMART" id="SM00823">
    <property type="entry name" value="PKS_PP"/>
    <property type="match status" value="1"/>
</dbReference>
<evidence type="ECO:0000256" key="2">
    <source>
        <dbReference type="ARBA" id="ARBA00022553"/>
    </source>
</evidence>
<sequence length="241" mass="26300">RRDGLVPMPSGTGMTLFDQALRLAEPVVVPVGVDLAVLRGRPDLPHGMFRDLVGPRGRRAADERTPRKGVDLTATLAALPAEERTQRLLDLVRREVASVLGHQKHSQINSEHAFKDLGLDSLTALELRNRLNRLSGLKLPATVVFDHPTPMALTLYLRQQLITDNTPNTNASVLTNLDQAKQQLLAATVLPDGLGPIRDSLRELLSLVDANGGDRGQDLSDLDSASDEELFALIDEPTLEH</sequence>
<organism evidence="5 6">
    <name type="scientific">Kribbella deserti</name>
    <dbReference type="NCBI Taxonomy" id="1926257"/>
    <lineage>
        <taxon>Bacteria</taxon>
        <taxon>Bacillati</taxon>
        <taxon>Actinomycetota</taxon>
        <taxon>Actinomycetes</taxon>
        <taxon>Propionibacteriales</taxon>
        <taxon>Kribbellaceae</taxon>
        <taxon>Kribbella</taxon>
    </lineage>
</organism>
<proteinExistence type="predicted"/>
<dbReference type="PROSITE" id="PS50075">
    <property type="entry name" value="CARRIER"/>
    <property type="match status" value="1"/>
</dbReference>
<evidence type="ECO:0000259" key="4">
    <source>
        <dbReference type="PROSITE" id="PS50075"/>
    </source>
</evidence>
<gene>
    <name evidence="5" type="ORF">ACFFGN_13415</name>
</gene>
<reference evidence="5 6" key="1">
    <citation type="submission" date="2024-09" db="EMBL/GenBank/DDBJ databases">
        <authorList>
            <person name="Sun Q."/>
            <person name="Mori K."/>
        </authorList>
    </citation>
    <scope>NUCLEOTIDE SEQUENCE [LARGE SCALE GENOMIC DNA]</scope>
    <source>
        <strain evidence="5 6">CGMCC 1.15906</strain>
    </source>
</reference>
<keyword evidence="3" id="KW-0808">Transferase</keyword>
<dbReference type="InterPro" id="IPR036736">
    <property type="entry name" value="ACP-like_sf"/>
</dbReference>
<keyword evidence="1" id="KW-0596">Phosphopantetheine</keyword>
<dbReference type="PANTHER" id="PTHR43775">
    <property type="entry name" value="FATTY ACID SYNTHASE"/>
    <property type="match status" value="1"/>
</dbReference>
<dbReference type="SMART" id="SM01294">
    <property type="entry name" value="PKS_PP_betabranch"/>
    <property type="match status" value="1"/>
</dbReference>
<keyword evidence="2" id="KW-0597">Phosphoprotein</keyword>
<evidence type="ECO:0000256" key="1">
    <source>
        <dbReference type="ARBA" id="ARBA00022450"/>
    </source>
</evidence>
<dbReference type="InterPro" id="IPR050091">
    <property type="entry name" value="PKS_NRPS_Biosynth_Enz"/>
</dbReference>
<dbReference type="EMBL" id="JBHLTC010000016">
    <property type="protein sequence ID" value="MFC0625071.1"/>
    <property type="molecule type" value="Genomic_DNA"/>
</dbReference>
<evidence type="ECO:0000313" key="5">
    <source>
        <dbReference type="EMBL" id="MFC0625071.1"/>
    </source>
</evidence>
<dbReference type="Proteomes" id="UP001589890">
    <property type="component" value="Unassembled WGS sequence"/>
</dbReference>
<feature type="non-terminal residue" evidence="5">
    <location>
        <position position="1"/>
    </location>
</feature>
<dbReference type="PROSITE" id="PS00012">
    <property type="entry name" value="PHOSPHOPANTETHEINE"/>
    <property type="match status" value="1"/>
</dbReference>
<dbReference type="InterPro" id="IPR020806">
    <property type="entry name" value="PKS_PP-bd"/>
</dbReference>
<evidence type="ECO:0000313" key="6">
    <source>
        <dbReference type="Proteomes" id="UP001589890"/>
    </source>
</evidence>
<dbReference type="InterPro" id="IPR006162">
    <property type="entry name" value="Ppantetheine_attach_site"/>
</dbReference>
<protein>
    <submittedName>
        <fullName evidence="5">Phosphopantetheine-binding protein</fullName>
    </submittedName>
</protein>
<name>A0ABV6QM43_9ACTN</name>
<dbReference type="InterPro" id="IPR009081">
    <property type="entry name" value="PP-bd_ACP"/>
</dbReference>
<dbReference type="Pfam" id="PF00550">
    <property type="entry name" value="PP-binding"/>
    <property type="match status" value="1"/>
</dbReference>
<comment type="caution">
    <text evidence="5">The sequence shown here is derived from an EMBL/GenBank/DDBJ whole genome shotgun (WGS) entry which is preliminary data.</text>
</comment>
<feature type="domain" description="Carrier" evidence="4">
    <location>
        <begin position="83"/>
        <end position="161"/>
    </location>
</feature>
<keyword evidence="6" id="KW-1185">Reference proteome</keyword>
<evidence type="ECO:0000256" key="3">
    <source>
        <dbReference type="ARBA" id="ARBA00022679"/>
    </source>
</evidence>
<accession>A0ABV6QM43</accession>
<dbReference type="SUPFAM" id="SSF47336">
    <property type="entry name" value="ACP-like"/>
    <property type="match status" value="1"/>
</dbReference>
<dbReference type="PANTHER" id="PTHR43775:SF51">
    <property type="entry name" value="INACTIVE PHENOLPHTHIOCEROL SYNTHESIS POLYKETIDE SYNTHASE TYPE I PKS1-RELATED"/>
    <property type="match status" value="1"/>
</dbReference>
<dbReference type="Gene3D" id="1.10.1200.10">
    <property type="entry name" value="ACP-like"/>
    <property type="match status" value="1"/>
</dbReference>
<dbReference type="RefSeq" id="WP_380047106.1">
    <property type="nucleotide sequence ID" value="NZ_JBHLTC010000016.1"/>
</dbReference>